<evidence type="ECO:0000256" key="4">
    <source>
        <dbReference type="RuleBase" id="RU004020"/>
    </source>
</evidence>
<keyword evidence="3" id="KW-0539">Nucleus</keyword>
<sequence>MAAVSQPLSRSPFRGESRAFNSQPIKSIPILPSAAAHTTHPPETMDISGQQQNSVPVAAMAPPLLQNLNGDRASEHYALAQGDSQHSPASGGLLQPLGAAAAAQQPKVVQTAFIHKLYNMLEDQSIQSLISWSASNESFVMSPSSDFSKVLAYVDRSQSPRATRVASRADIRLTPVRQYFKHTNISSFVRQLNMYGFHKVSDVFHTGSPDAPLWEFKHGAGNFKRGDLVGLREIKRRASRHALIHRDSFSASTPKMPPPPPQIGMPMEQMTDPVEARLGMLEWNQQDLYARLARTEDAHASVTSKCHALLDGLRQCHQWNLELSSHLLTLVPDPDNPVHREVYAMRQDMARQADQLRSMEEPQEPVFAQKQSFFQTNANPVEPMMPMSPHQRPFDESRRPSLQAVGRPNSFRAPVPPYLQVSPRRYGSIGTSNGAYSPTSTRPMNYPPPPRPPQPQHQQPHPLSNISSPPANLARRHTSADIRVPGWTGQQPLPQYHTSSPYASGHSSSAWPSSPRLGPPSNTATDQHLRDVLASYELPRGPPQPQQQQHTLSRQPSPPPPQPLHDPSSSSSGVPSFGSSFGTYANTSSDAGWQLPGARYPFKSSLDVTPGGPSRRSSMASNVHSLLNPADTAEREGEDEGPDERKRKRVL</sequence>
<evidence type="ECO:0000256" key="2">
    <source>
        <dbReference type="ARBA" id="ARBA00023125"/>
    </source>
</evidence>
<dbReference type="OrthoDB" id="60033at2759"/>
<keyword evidence="2" id="KW-0238">DNA-binding</keyword>
<feature type="region of interest" description="Disordered" evidence="5">
    <location>
        <begin position="537"/>
        <end position="651"/>
    </location>
</feature>
<dbReference type="GO" id="GO:0005634">
    <property type="term" value="C:nucleus"/>
    <property type="evidence" value="ECO:0007669"/>
    <property type="project" value="UniProtKB-SubCell"/>
</dbReference>
<evidence type="ECO:0000256" key="3">
    <source>
        <dbReference type="ARBA" id="ARBA00023242"/>
    </source>
</evidence>
<feature type="domain" description="HSF-type DNA-binding" evidence="6">
    <location>
        <begin position="109"/>
        <end position="237"/>
    </location>
</feature>
<evidence type="ECO:0000313" key="7">
    <source>
        <dbReference type="EMBL" id="TKA47898.1"/>
    </source>
</evidence>
<feature type="compositionally biased region" description="Polar residues" evidence="5">
    <location>
        <begin position="615"/>
        <end position="625"/>
    </location>
</feature>
<feature type="compositionally biased region" description="Polar residues" evidence="5">
    <location>
        <begin position="581"/>
        <end position="591"/>
    </location>
</feature>
<comment type="subcellular location">
    <subcellularLocation>
        <location evidence="1">Nucleus</location>
    </subcellularLocation>
</comment>
<dbReference type="InterPro" id="IPR000232">
    <property type="entry name" value="HSF_DNA-bd"/>
</dbReference>
<dbReference type="GO" id="GO:0003700">
    <property type="term" value="F:DNA-binding transcription factor activity"/>
    <property type="evidence" value="ECO:0007669"/>
    <property type="project" value="InterPro"/>
</dbReference>
<feature type="compositionally biased region" description="Low complexity" evidence="5">
    <location>
        <begin position="499"/>
        <end position="515"/>
    </location>
</feature>
<gene>
    <name evidence="7" type="ORF">B0A54_01387</name>
</gene>
<reference evidence="7 8" key="1">
    <citation type="submission" date="2017-03" db="EMBL/GenBank/DDBJ databases">
        <title>Genomes of endolithic fungi from Antarctica.</title>
        <authorList>
            <person name="Coleine C."/>
            <person name="Masonjones S."/>
            <person name="Stajich J.E."/>
        </authorList>
    </citation>
    <scope>NUCLEOTIDE SEQUENCE [LARGE SCALE GENOMIC DNA]</scope>
    <source>
        <strain evidence="7 8">CCFEE 5311</strain>
    </source>
</reference>
<feature type="compositionally biased region" description="Polar residues" evidence="5">
    <location>
        <begin position="429"/>
        <end position="443"/>
    </location>
</feature>
<feature type="compositionally biased region" description="Low complexity" evidence="5">
    <location>
        <begin position="546"/>
        <end position="555"/>
    </location>
</feature>
<name>A0A4U0VFS5_9PEZI</name>
<dbReference type="AlphaFoldDB" id="A0A4U0VFS5"/>
<dbReference type="EMBL" id="NAJP01000004">
    <property type="protein sequence ID" value="TKA47898.1"/>
    <property type="molecule type" value="Genomic_DNA"/>
</dbReference>
<evidence type="ECO:0000256" key="5">
    <source>
        <dbReference type="SAM" id="MobiDB-lite"/>
    </source>
</evidence>
<dbReference type="Proteomes" id="UP000310066">
    <property type="component" value="Unassembled WGS sequence"/>
</dbReference>
<dbReference type="SMART" id="SM00415">
    <property type="entry name" value="HSF"/>
    <property type="match status" value="1"/>
</dbReference>
<comment type="caution">
    <text evidence="7">The sequence shown here is derived from an EMBL/GenBank/DDBJ whole genome shotgun (WGS) entry which is preliminary data.</text>
</comment>
<proteinExistence type="inferred from homology"/>
<evidence type="ECO:0000313" key="8">
    <source>
        <dbReference type="Proteomes" id="UP000310066"/>
    </source>
</evidence>
<organism evidence="7 8">
    <name type="scientific">Friedmanniomyces endolithicus</name>
    <dbReference type="NCBI Taxonomy" id="329885"/>
    <lineage>
        <taxon>Eukaryota</taxon>
        <taxon>Fungi</taxon>
        <taxon>Dikarya</taxon>
        <taxon>Ascomycota</taxon>
        <taxon>Pezizomycotina</taxon>
        <taxon>Dothideomycetes</taxon>
        <taxon>Dothideomycetidae</taxon>
        <taxon>Mycosphaerellales</taxon>
        <taxon>Teratosphaeriaceae</taxon>
        <taxon>Friedmanniomyces</taxon>
    </lineage>
</organism>
<feature type="compositionally biased region" description="Low complexity" evidence="5">
    <location>
        <begin position="565"/>
        <end position="580"/>
    </location>
</feature>
<feature type="compositionally biased region" description="Polar residues" evidence="5">
    <location>
        <begin position="488"/>
        <end position="498"/>
    </location>
</feature>
<protein>
    <recommendedName>
        <fullName evidence="6">HSF-type DNA-binding domain-containing protein</fullName>
    </recommendedName>
</protein>
<dbReference type="SUPFAM" id="SSF46785">
    <property type="entry name" value="Winged helix' DNA-binding domain"/>
    <property type="match status" value="1"/>
</dbReference>
<dbReference type="InterPro" id="IPR036390">
    <property type="entry name" value="WH_DNA-bd_sf"/>
</dbReference>
<feature type="compositionally biased region" description="Pro residues" evidence="5">
    <location>
        <begin position="445"/>
        <end position="455"/>
    </location>
</feature>
<feature type="region of interest" description="Disordered" evidence="5">
    <location>
        <begin position="1"/>
        <end position="21"/>
    </location>
</feature>
<dbReference type="PANTHER" id="PTHR10015:SF396">
    <property type="entry name" value="FLOCCULATION SUPPRESSION PROTEIN"/>
    <property type="match status" value="1"/>
</dbReference>
<accession>A0A4U0VFS5</accession>
<feature type="region of interest" description="Disordered" evidence="5">
    <location>
        <begin position="386"/>
        <end position="525"/>
    </location>
</feature>
<dbReference type="InterPro" id="IPR036388">
    <property type="entry name" value="WH-like_DNA-bd_sf"/>
</dbReference>
<evidence type="ECO:0000259" key="6">
    <source>
        <dbReference type="SMART" id="SM00415"/>
    </source>
</evidence>
<dbReference type="PANTHER" id="PTHR10015">
    <property type="entry name" value="HEAT SHOCK TRANSCRIPTION FACTOR"/>
    <property type="match status" value="1"/>
</dbReference>
<dbReference type="Pfam" id="PF00447">
    <property type="entry name" value="HSF_DNA-bind"/>
    <property type="match status" value="1"/>
</dbReference>
<comment type="similarity">
    <text evidence="4">Belongs to the HSF family.</text>
</comment>
<dbReference type="STRING" id="329885.A0A4U0VFS5"/>
<dbReference type="GO" id="GO:0043565">
    <property type="term" value="F:sequence-specific DNA binding"/>
    <property type="evidence" value="ECO:0007669"/>
    <property type="project" value="InterPro"/>
</dbReference>
<evidence type="ECO:0000256" key="1">
    <source>
        <dbReference type="ARBA" id="ARBA00004123"/>
    </source>
</evidence>
<dbReference type="Gene3D" id="1.10.10.10">
    <property type="entry name" value="Winged helix-like DNA-binding domain superfamily/Winged helix DNA-binding domain"/>
    <property type="match status" value="1"/>
</dbReference>